<feature type="non-terminal residue" evidence="4">
    <location>
        <position position="62"/>
    </location>
</feature>
<dbReference type="InterPro" id="IPR001190">
    <property type="entry name" value="SRCR"/>
</dbReference>
<feature type="disulfide bond" evidence="2">
    <location>
        <begin position="24"/>
        <end position="34"/>
    </location>
</feature>
<evidence type="ECO:0000256" key="2">
    <source>
        <dbReference type="PROSITE-ProRule" id="PRU00196"/>
    </source>
</evidence>
<keyword evidence="5" id="KW-1185">Reference proteome</keyword>
<evidence type="ECO:0000313" key="4">
    <source>
        <dbReference type="EMBL" id="KAK7478680.1"/>
    </source>
</evidence>
<dbReference type="SUPFAM" id="SSF56487">
    <property type="entry name" value="SRCR-like"/>
    <property type="match status" value="1"/>
</dbReference>
<proteinExistence type="predicted"/>
<dbReference type="PROSITE" id="PS50287">
    <property type="entry name" value="SRCR_2"/>
    <property type="match status" value="1"/>
</dbReference>
<dbReference type="Proteomes" id="UP001519460">
    <property type="component" value="Unassembled WGS sequence"/>
</dbReference>
<name>A0ABD0JVK0_9CAEN</name>
<evidence type="ECO:0000256" key="1">
    <source>
        <dbReference type="ARBA" id="ARBA00023157"/>
    </source>
</evidence>
<dbReference type="InterPro" id="IPR036772">
    <property type="entry name" value="SRCR-like_dom_sf"/>
</dbReference>
<accession>A0ABD0JVK0</accession>
<reference evidence="4 5" key="1">
    <citation type="journal article" date="2023" name="Sci. Data">
        <title>Genome assembly of the Korean intertidal mud-creeper Batillaria attramentaria.</title>
        <authorList>
            <person name="Patra A.K."/>
            <person name="Ho P.T."/>
            <person name="Jun S."/>
            <person name="Lee S.J."/>
            <person name="Kim Y."/>
            <person name="Won Y.J."/>
        </authorList>
    </citation>
    <scope>NUCLEOTIDE SEQUENCE [LARGE SCALE GENOMIC DNA]</scope>
    <source>
        <strain evidence="4">Wonlab-2016</strain>
    </source>
</reference>
<dbReference type="Gene3D" id="3.10.250.10">
    <property type="entry name" value="SRCR-like domain"/>
    <property type="match status" value="1"/>
</dbReference>
<protein>
    <recommendedName>
        <fullName evidence="3">SRCR domain-containing protein</fullName>
    </recommendedName>
</protein>
<evidence type="ECO:0000313" key="5">
    <source>
        <dbReference type="Proteomes" id="UP001519460"/>
    </source>
</evidence>
<comment type="caution">
    <text evidence="4">The sequence shown here is derived from an EMBL/GenBank/DDBJ whole genome shotgun (WGS) entry which is preliminary data.</text>
</comment>
<dbReference type="AlphaFoldDB" id="A0ABD0JVK0"/>
<sequence length="62" mass="6856">ERTTLTGKYGGGSGYFFLYVFWECSGTEPSLRDCFRNGIGSYSDGIGQRYCTYDNDVGVECG</sequence>
<feature type="domain" description="SRCR" evidence="3">
    <location>
        <begin position="24"/>
        <end position="62"/>
    </location>
</feature>
<gene>
    <name evidence="4" type="ORF">BaRGS_00030065</name>
</gene>
<organism evidence="4 5">
    <name type="scientific">Batillaria attramentaria</name>
    <dbReference type="NCBI Taxonomy" id="370345"/>
    <lineage>
        <taxon>Eukaryota</taxon>
        <taxon>Metazoa</taxon>
        <taxon>Spiralia</taxon>
        <taxon>Lophotrochozoa</taxon>
        <taxon>Mollusca</taxon>
        <taxon>Gastropoda</taxon>
        <taxon>Caenogastropoda</taxon>
        <taxon>Sorbeoconcha</taxon>
        <taxon>Cerithioidea</taxon>
        <taxon>Batillariidae</taxon>
        <taxon>Batillaria</taxon>
    </lineage>
</organism>
<dbReference type="EMBL" id="JACVVK020000319">
    <property type="protein sequence ID" value="KAK7478680.1"/>
    <property type="molecule type" value="Genomic_DNA"/>
</dbReference>
<evidence type="ECO:0000259" key="3">
    <source>
        <dbReference type="PROSITE" id="PS50287"/>
    </source>
</evidence>
<keyword evidence="1 2" id="KW-1015">Disulfide bond</keyword>
<feature type="non-terminal residue" evidence="4">
    <location>
        <position position="1"/>
    </location>
</feature>
<comment type="caution">
    <text evidence="2">Lacks conserved residue(s) required for the propagation of feature annotation.</text>
</comment>